<evidence type="ECO:0000313" key="2">
    <source>
        <dbReference type="Proteomes" id="UP000050514"/>
    </source>
</evidence>
<comment type="caution">
    <text evidence="1">The sequence shown here is derived from an EMBL/GenBank/DDBJ whole genome shotgun (WGS) entry which is preliminary data.</text>
</comment>
<reference evidence="1 2" key="1">
    <citation type="submission" date="2015-07" db="EMBL/GenBank/DDBJ databases">
        <title>Draft genome of Bellilinea caldifistulae DSM 17877.</title>
        <authorList>
            <person name="Hemp J."/>
            <person name="Ward L.M."/>
            <person name="Pace L.A."/>
            <person name="Fischer W.W."/>
        </authorList>
    </citation>
    <scope>NUCLEOTIDE SEQUENCE [LARGE SCALE GENOMIC DNA]</scope>
    <source>
        <strain evidence="1 2">GOMI-1</strain>
    </source>
</reference>
<name>A0A0P6XR42_9CHLR</name>
<keyword evidence="2" id="KW-1185">Reference proteome</keyword>
<gene>
    <name evidence="1" type="ORF">AC812_02480</name>
</gene>
<dbReference type="SUPFAM" id="SSF88723">
    <property type="entry name" value="PIN domain-like"/>
    <property type="match status" value="1"/>
</dbReference>
<evidence type="ECO:0000313" key="1">
    <source>
        <dbReference type="EMBL" id="KPL77733.1"/>
    </source>
</evidence>
<dbReference type="AlphaFoldDB" id="A0A0P6XR42"/>
<dbReference type="Proteomes" id="UP000050514">
    <property type="component" value="Unassembled WGS sequence"/>
</dbReference>
<dbReference type="EMBL" id="LGHJ01000008">
    <property type="protein sequence ID" value="KPL77733.1"/>
    <property type="molecule type" value="Genomic_DNA"/>
</dbReference>
<proteinExistence type="predicted"/>
<sequence>MALQSVLVTDTNIWIDLEDGGVLVEVFRLPYQFLIPDFAIPELIRPRWETLEVLGLRAHGLPAEQVVELIQLRQAHRGLSIIDLAALLLAKLLDATLVTGDRRLNELANANGLVVHGVLWLLDEMVHFKALTPGQAATALRRMLESGARLPAEECSERLTRWS</sequence>
<dbReference type="OrthoDB" id="583219at2"/>
<protein>
    <recommendedName>
        <fullName evidence="3">PIN domain-containing protein</fullName>
    </recommendedName>
</protein>
<dbReference type="InterPro" id="IPR029060">
    <property type="entry name" value="PIN-like_dom_sf"/>
</dbReference>
<dbReference type="InterPro" id="IPR021799">
    <property type="entry name" value="PIN-like_prokaryotic"/>
</dbReference>
<dbReference type="RefSeq" id="WP_061914268.1">
    <property type="nucleotide sequence ID" value="NZ_DF967971.1"/>
</dbReference>
<dbReference type="STRING" id="360411.AC812_02480"/>
<accession>A0A0P6XR42</accession>
<organism evidence="1 2">
    <name type="scientific">Bellilinea caldifistulae</name>
    <dbReference type="NCBI Taxonomy" id="360411"/>
    <lineage>
        <taxon>Bacteria</taxon>
        <taxon>Bacillati</taxon>
        <taxon>Chloroflexota</taxon>
        <taxon>Anaerolineae</taxon>
        <taxon>Anaerolineales</taxon>
        <taxon>Anaerolineaceae</taxon>
        <taxon>Bellilinea</taxon>
    </lineage>
</organism>
<evidence type="ECO:0008006" key="3">
    <source>
        <dbReference type="Google" id="ProtNLM"/>
    </source>
</evidence>
<dbReference type="Pfam" id="PF11848">
    <property type="entry name" value="DUF3368"/>
    <property type="match status" value="1"/>
</dbReference>